<dbReference type="Pfam" id="PF03776">
    <property type="entry name" value="MinE"/>
    <property type="match status" value="1"/>
</dbReference>
<evidence type="ECO:0000256" key="3">
    <source>
        <dbReference type="ARBA" id="ARBA00022618"/>
    </source>
</evidence>
<evidence type="ECO:0000256" key="5">
    <source>
        <dbReference type="ARBA" id="ARBA00025265"/>
    </source>
</evidence>
<protein>
    <recommendedName>
        <fullName evidence="2 6">Cell division topological specificity factor</fullName>
    </recommendedName>
</protein>
<evidence type="ECO:0000313" key="7">
    <source>
        <dbReference type="EMBL" id="PND36060.1"/>
    </source>
</evidence>
<dbReference type="AlphaFoldDB" id="A0A2N8KRK1"/>
<dbReference type="InterPro" id="IPR036707">
    <property type="entry name" value="MinE_sf"/>
</dbReference>
<dbReference type="NCBIfam" id="NF001422">
    <property type="entry name" value="PRK00296.1"/>
    <property type="match status" value="1"/>
</dbReference>
<comment type="similarity">
    <text evidence="1 6">Belongs to the MinE family.</text>
</comment>
<dbReference type="Gene3D" id="3.30.1070.10">
    <property type="entry name" value="Cell division topological specificity factor MinE"/>
    <property type="match status" value="1"/>
</dbReference>
<dbReference type="SUPFAM" id="SSF55229">
    <property type="entry name" value="Cell division protein MinE topological specificity domain"/>
    <property type="match status" value="1"/>
</dbReference>
<keyword evidence="8" id="KW-1185">Reference proteome</keyword>
<accession>A0A2N8KRK1</accession>
<evidence type="ECO:0000256" key="1">
    <source>
        <dbReference type="ARBA" id="ARBA00008168"/>
    </source>
</evidence>
<evidence type="ECO:0000256" key="6">
    <source>
        <dbReference type="HAMAP-Rule" id="MF_00262"/>
    </source>
</evidence>
<comment type="caution">
    <text evidence="7">The sequence shown here is derived from an EMBL/GenBank/DDBJ whole genome shotgun (WGS) entry which is preliminary data.</text>
</comment>
<gene>
    <name evidence="6" type="primary">minE</name>
    <name evidence="7" type="ORF">C1O66_20205</name>
</gene>
<evidence type="ECO:0000256" key="2">
    <source>
        <dbReference type="ARBA" id="ARBA00020112"/>
    </source>
</evidence>
<dbReference type="NCBIfam" id="TIGR01215">
    <property type="entry name" value="minE"/>
    <property type="match status" value="1"/>
</dbReference>
<reference evidence="7 8" key="1">
    <citation type="submission" date="2018-01" db="EMBL/GenBank/DDBJ databases">
        <title>Draft genome sequence of Paucibacter aquatile CR182 isolated from freshwater of the Nakdong River.</title>
        <authorList>
            <person name="Choi A."/>
            <person name="Chung E.J."/>
        </authorList>
    </citation>
    <scope>NUCLEOTIDE SEQUENCE [LARGE SCALE GENOMIC DNA]</scope>
    <source>
        <strain evidence="7 8">CR182</strain>
    </source>
</reference>
<dbReference type="InterPro" id="IPR005527">
    <property type="entry name" value="MinE"/>
</dbReference>
<dbReference type="FunFam" id="3.30.1070.10:FF:000001">
    <property type="entry name" value="Cell division topological specificity factor"/>
    <property type="match status" value="1"/>
</dbReference>
<dbReference type="NCBIfam" id="NF010595">
    <property type="entry name" value="PRK13989.1"/>
    <property type="match status" value="1"/>
</dbReference>
<dbReference type="EMBL" id="POSP01000004">
    <property type="protein sequence ID" value="PND36060.1"/>
    <property type="molecule type" value="Genomic_DNA"/>
</dbReference>
<dbReference type="OrthoDB" id="9802655at2"/>
<dbReference type="RefSeq" id="WP_102769837.1">
    <property type="nucleotide sequence ID" value="NZ_CP124551.1"/>
</dbReference>
<name>A0A2N8KRK1_9BURK</name>
<sequence length="85" mass="9765">MSFLKYFLGEKKSTASVAKERLQLILAHERNGRKPSADYLPQLKNELLAVISKYIDIDMKDINVDVQHHGDMDVLELKIELPEGR</sequence>
<proteinExistence type="inferred from homology"/>
<organism evidence="7 8">
    <name type="scientific">Kinneretia aquatilis</name>
    <dbReference type="NCBI Taxonomy" id="2070761"/>
    <lineage>
        <taxon>Bacteria</taxon>
        <taxon>Pseudomonadati</taxon>
        <taxon>Pseudomonadota</taxon>
        <taxon>Betaproteobacteria</taxon>
        <taxon>Burkholderiales</taxon>
        <taxon>Sphaerotilaceae</taxon>
        <taxon>Roseateles</taxon>
    </lineage>
</organism>
<dbReference type="GO" id="GO:0042802">
    <property type="term" value="F:identical protein binding"/>
    <property type="evidence" value="ECO:0007669"/>
    <property type="project" value="UniProtKB-ARBA"/>
</dbReference>
<keyword evidence="3 6" id="KW-0132">Cell division</keyword>
<dbReference type="HAMAP" id="MF_00262">
    <property type="entry name" value="MinE"/>
    <property type="match status" value="1"/>
</dbReference>
<evidence type="ECO:0000313" key="8">
    <source>
        <dbReference type="Proteomes" id="UP000235916"/>
    </source>
</evidence>
<evidence type="ECO:0000256" key="4">
    <source>
        <dbReference type="ARBA" id="ARBA00023306"/>
    </source>
</evidence>
<dbReference type="Proteomes" id="UP000235916">
    <property type="component" value="Unassembled WGS sequence"/>
</dbReference>
<dbReference type="GO" id="GO:0032955">
    <property type="term" value="P:regulation of division septum assembly"/>
    <property type="evidence" value="ECO:0007669"/>
    <property type="project" value="InterPro"/>
</dbReference>
<keyword evidence="4 6" id="KW-0131">Cell cycle</keyword>
<dbReference type="GO" id="GO:0051301">
    <property type="term" value="P:cell division"/>
    <property type="evidence" value="ECO:0007669"/>
    <property type="project" value="UniProtKB-KW"/>
</dbReference>
<comment type="function">
    <text evidence="5 6">Prevents the cell division inhibition by proteins MinC and MinD at internal division sites while permitting inhibition at polar sites. This ensures cell division at the proper site by restricting the formation of a division septum at the midpoint of the long axis of the cell.</text>
</comment>